<evidence type="ECO:0000313" key="3">
    <source>
        <dbReference type="Proteomes" id="UP000005435"/>
    </source>
</evidence>
<dbReference type="Gene3D" id="2.115.10.20">
    <property type="entry name" value="Glycosyl hydrolase domain, family 43"/>
    <property type="match status" value="1"/>
</dbReference>
<feature type="domain" description="Dockerin" evidence="1">
    <location>
        <begin position="496"/>
        <end position="566"/>
    </location>
</feature>
<sequence length="569" mass="64134" precursor="true">MYNSLKRVLGTLIIFSLVAVMLAVNTYIFAEEPYTAYLFVHFTGESANGEQTYFSVSKDGLHWTDLNNSAPVLISDVGEKGVRDQSIIRSVDGSKYWILATDLRIASGKGWNAAQYNGSKSIVIWESTDLINWSSPRLVNVAWNIPSAGCVWAPEAIYDEETGNYVVYWATISPLNGVTKARIYYCTTKDFITFSEAKLYIDRPGNQGIIDTQILKVNGKYKYIRASRDGQITLEGSNSILGNWTYIGDISHLGYTEAQVEGPILYKFNNENRWGLMVDQYASNKGYLPLVTNDLTSTANFRVLSSGEYFLGANRKRHGSIINITEEQYNALVSKWPSEPSSRIQSYNYPDRFVRHINFDVRIDSDINPFADSMWKIVPGLANPSGYVSFEAVNYPGYYLRHYNYDFELAKDDGTVTFKEDATFKIVPGLKDSTWVSFQSYNYPNRYIRHYGYLLKLEEISTDIDKQDATFKIVDFGLDISTPKPSQDIPTPTPAQSVLCGDVNDDGQRNAIDYALIKTYLLGIIKEFPSPKGLTAADVNGDTRVDSIDFAMYKQFLLGMIKVFPAEAM</sequence>
<dbReference type="PROSITE" id="PS51766">
    <property type="entry name" value="DOCKERIN"/>
    <property type="match status" value="1"/>
</dbReference>
<protein>
    <submittedName>
        <fullName evidence="2">Beta-xylosidase</fullName>
    </submittedName>
</protein>
<dbReference type="Gene3D" id="2.80.10.50">
    <property type="match status" value="1"/>
</dbReference>
<dbReference type="PANTHER" id="PTHR43301:SF3">
    <property type="entry name" value="ARABINAN ENDO-1,5-ALPHA-L-ARABINOSIDASE A-RELATED"/>
    <property type="match status" value="1"/>
</dbReference>
<name>G8LZI0_ACECE</name>
<dbReference type="SUPFAM" id="SSF63446">
    <property type="entry name" value="Type I dockerin domain"/>
    <property type="match status" value="1"/>
</dbReference>
<dbReference type="AlphaFoldDB" id="G8LZI0"/>
<evidence type="ECO:0000313" key="2">
    <source>
        <dbReference type="EMBL" id="AEV66843.1"/>
    </source>
</evidence>
<dbReference type="Pfam" id="PF05270">
    <property type="entry name" value="AbfB"/>
    <property type="match status" value="1"/>
</dbReference>
<gene>
    <name evidence="2" type="ordered locus">Clocl_0088</name>
</gene>
<dbReference type="SUPFAM" id="SSF110221">
    <property type="entry name" value="AbfB domain"/>
    <property type="match status" value="1"/>
</dbReference>
<dbReference type="KEGG" id="ccl:Clocl_0088"/>
<dbReference type="CDD" id="cd08983">
    <property type="entry name" value="GH43_Bt3655-like"/>
    <property type="match status" value="1"/>
</dbReference>
<reference evidence="2 3" key="2">
    <citation type="journal article" date="2012" name="Stand. Genomic Sci.">
        <title>Complete Genome Sequence of Clostridium clariflavum DSM 19732.</title>
        <authorList>
            <person name="Izquierdo J.A."/>
            <person name="Goodwin L."/>
            <person name="Davenport K.W."/>
            <person name="Teshima H."/>
            <person name="Bruce D."/>
            <person name="Detter C."/>
            <person name="Tapia R."/>
            <person name="Han S."/>
            <person name="Land M."/>
            <person name="Hauser L."/>
            <person name="Jeffries C.D."/>
            <person name="Han J."/>
            <person name="Pitluck S."/>
            <person name="Nolan M."/>
            <person name="Chen A."/>
            <person name="Huntemann M."/>
            <person name="Mavromatis K."/>
            <person name="Mikhailova N."/>
            <person name="Liolios K."/>
            <person name="Woyke T."/>
            <person name="Lynd L.R."/>
        </authorList>
    </citation>
    <scope>NUCLEOTIDE SEQUENCE [LARGE SCALE GENOMIC DNA]</scope>
    <source>
        <strain evidence="3">DSM 19732 / NBRC 101661 / EBR45</strain>
    </source>
</reference>
<dbReference type="STRING" id="720554.Clocl_0088"/>
<organism evidence="2 3">
    <name type="scientific">Acetivibrio clariflavus (strain DSM 19732 / NBRC 101661 / EBR45)</name>
    <name type="common">Clostridium clariflavum</name>
    <dbReference type="NCBI Taxonomy" id="720554"/>
    <lineage>
        <taxon>Bacteria</taxon>
        <taxon>Bacillati</taxon>
        <taxon>Bacillota</taxon>
        <taxon>Clostridia</taxon>
        <taxon>Eubacteriales</taxon>
        <taxon>Oscillospiraceae</taxon>
        <taxon>Acetivibrio</taxon>
    </lineage>
</organism>
<accession>G8LZI0</accession>
<dbReference type="InterPro" id="IPR007934">
    <property type="entry name" value="AbfB_ABD"/>
</dbReference>
<dbReference type="CDD" id="cd23399">
    <property type="entry name" value="beta-trefoil_ABD_ABFB"/>
    <property type="match status" value="1"/>
</dbReference>
<dbReference type="PANTHER" id="PTHR43301">
    <property type="entry name" value="ARABINAN ENDO-1,5-ALPHA-L-ARABINOSIDASE"/>
    <property type="match status" value="1"/>
</dbReference>
<keyword evidence="3" id="KW-1185">Reference proteome</keyword>
<dbReference type="eggNOG" id="COG1621">
    <property type="taxonomic scope" value="Bacteria"/>
</dbReference>
<dbReference type="EMBL" id="CP003065">
    <property type="protein sequence ID" value="AEV66843.1"/>
    <property type="molecule type" value="Genomic_DNA"/>
</dbReference>
<dbReference type="InterPro" id="IPR016134">
    <property type="entry name" value="Dockerin_dom"/>
</dbReference>
<dbReference type="CDD" id="cd14256">
    <property type="entry name" value="Dockerin_I"/>
    <property type="match status" value="1"/>
</dbReference>
<dbReference type="InterPro" id="IPR023296">
    <property type="entry name" value="Glyco_hydro_beta-prop_sf"/>
</dbReference>
<dbReference type="InterPro" id="IPR036195">
    <property type="entry name" value="AbfB_ABD_sf"/>
</dbReference>
<dbReference type="GO" id="GO:0046373">
    <property type="term" value="P:L-arabinose metabolic process"/>
    <property type="evidence" value="ECO:0007669"/>
    <property type="project" value="InterPro"/>
</dbReference>
<dbReference type="InterPro" id="IPR002105">
    <property type="entry name" value="Dockerin_1_rpt"/>
</dbReference>
<proteinExistence type="predicted"/>
<dbReference type="Proteomes" id="UP000005435">
    <property type="component" value="Chromosome"/>
</dbReference>
<dbReference type="GO" id="GO:0046556">
    <property type="term" value="F:alpha-L-arabinofuranosidase activity"/>
    <property type="evidence" value="ECO:0007669"/>
    <property type="project" value="InterPro"/>
</dbReference>
<dbReference type="RefSeq" id="WP_014253481.1">
    <property type="nucleotide sequence ID" value="NC_016627.1"/>
</dbReference>
<dbReference type="HOGENOM" id="CLU_010779_3_0_9"/>
<dbReference type="Pfam" id="PF00404">
    <property type="entry name" value="Dockerin_1"/>
    <property type="match status" value="1"/>
</dbReference>
<dbReference type="InterPro" id="IPR050727">
    <property type="entry name" value="GH43_arabinanases"/>
</dbReference>
<dbReference type="InterPro" id="IPR036439">
    <property type="entry name" value="Dockerin_dom_sf"/>
</dbReference>
<dbReference type="SUPFAM" id="SSF75005">
    <property type="entry name" value="Arabinanase/levansucrase/invertase"/>
    <property type="match status" value="1"/>
</dbReference>
<dbReference type="Gene3D" id="1.10.1330.10">
    <property type="entry name" value="Dockerin domain"/>
    <property type="match status" value="1"/>
</dbReference>
<dbReference type="GO" id="GO:0000272">
    <property type="term" value="P:polysaccharide catabolic process"/>
    <property type="evidence" value="ECO:0007669"/>
    <property type="project" value="InterPro"/>
</dbReference>
<evidence type="ECO:0000259" key="1">
    <source>
        <dbReference type="PROSITE" id="PS51766"/>
    </source>
</evidence>
<reference evidence="3" key="1">
    <citation type="submission" date="2011-12" db="EMBL/GenBank/DDBJ databases">
        <title>Complete sequence of Clostridium clariflavum DSM 19732.</title>
        <authorList>
            <consortium name="US DOE Joint Genome Institute"/>
            <person name="Lucas S."/>
            <person name="Han J."/>
            <person name="Lapidus A."/>
            <person name="Cheng J.-F."/>
            <person name="Goodwin L."/>
            <person name="Pitluck S."/>
            <person name="Peters L."/>
            <person name="Teshima H."/>
            <person name="Detter J.C."/>
            <person name="Han C."/>
            <person name="Tapia R."/>
            <person name="Land M."/>
            <person name="Hauser L."/>
            <person name="Kyrpides N."/>
            <person name="Ivanova N."/>
            <person name="Pagani I."/>
            <person name="Kitzmiller T."/>
            <person name="Lynd L."/>
            <person name="Izquierdo J."/>
            <person name="Woyke T."/>
        </authorList>
    </citation>
    <scope>NUCLEOTIDE SEQUENCE [LARGE SCALE GENOMIC DNA]</scope>
    <source>
        <strain evidence="3">DSM 19732 / NBRC 101661 / EBR45</strain>
    </source>
</reference>